<proteinExistence type="predicted"/>
<dbReference type="AlphaFoldDB" id="A0A0J6RU70"/>
<reference evidence="2 3" key="1">
    <citation type="submission" date="2015-03" db="EMBL/GenBank/DDBJ databases">
        <title>Genome sequencing of Methylobacterium aquaticum DSM16371 type strain.</title>
        <authorList>
            <person name="Chaudhry V."/>
            <person name="Patil P.B."/>
        </authorList>
    </citation>
    <scope>NUCLEOTIDE SEQUENCE [LARGE SCALE GENOMIC DNA]</scope>
    <source>
        <strain evidence="2 3">DSM 16371</strain>
    </source>
</reference>
<evidence type="ECO:0000259" key="1">
    <source>
        <dbReference type="Pfam" id="PF00501"/>
    </source>
</evidence>
<gene>
    <name evidence="2" type="ORF">VP06_32930</name>
</gene>
<dbReference type="GO" id="GO:0047527">
    <property type="term" value="F:2,3-dihydroxybenzoate-serine ligase activity"/>
    <property type="evidence" value="ECO:0007669"/>
    <property type="project" value="TreeGrafter"/>
</dbReference>
<comment type="caution">
    <text evidence="2">The sequence shown here is derived from an EMBL/GenBank/DDBJ whole genome shotgun (WGS) entry which is preliminary data.</text>
</comment>
<evidence type="ECO:0000313" key="3">
    <source>
        <dbReference type="Proteomes" id="UP000035929"/>
    </source>
</evidence>
<dbReference type="RefSeq" id="WP_048468020.1">
    <property type="nucleotide sequence ID" value="NZ_LABX01000405.1"/>
</dbReference>
<feature type="domain" description="AMP-dependent synthetase/ligase" evidence="1">
    <location>
        <begin position="1"/>
        <end position="200"/>
    </location>
</feature>
<name>A0A0J6RU70_9HYPH</name>
<dbReference type="GO" id="GO:0005829">
    <property type="term" value="C:cytosol"/>
    <property type="evidence" value="ECO:0007669"/>
    <property type="project" value="TreeGrafter"/>
</dbReference>
<feature type="non-terminal residue" evidence="2">
    <location>
        <position position="211"/>
    </location>
</feature>
<dbReference type="GO" id="GO:0043041">
    <property type="term" value="P:amino acid activation for nonribosomal peptide biosynthetic process"/>
    <property type="evidence" value="ECO:0007669"/>
    <property type="project" value="TreeGrafter"/>
</dbReference>
<dbReference type="GO" id="GO:0009366">
    <property type="term" value="C:enterobactin synthetase complex"/>
    <property type="evidence" value="ECO:0007669"/>
    <property type="project" value="TreeGrafter"/>
</dbReference>
<accession>A0A0J6RU70</accession>
<sequence length="211" mass="22492">GVAVAHGAFAMHCRTTADLYEMAPGSRELLFISFSFDGAHERLWTNLTVGACIVLRDDALWSPEHTLAVLRRERCTRAGFPPVYLQELAVFAAWRGEASGLDLCSFGGEAMPRAGLELVARAIGARILINGYGPTETVVTPLVWKTSATQAFACPGPFAPIGRAVGARTALLLDTDLNPVPDGVTAELFVGGYGLARGYLGQPALTAERFL</sequence>
<dbReference type="Gene3D" id="3.40.50.12780">
    <property type="entry name" value="N-terminal domain of ligase-like"/>
    <property type="match status" value="1"/>
</dbReference>
<organism evidence="2 3">
    <name type="scientific">Methylobacterium aquaticum</name>
    <dbReference type="NCBI Taxonomy" id="270351"/>
    <lineage>
        <taxon>Bacteria</taxon>
        <taxon>Pseudomonadati</taxon>
        <taxon>Pseudomonadota</taxon>
        <taxon>Alphaproteobacteria</taxon>
        <taxon>Hyphomicrobiales</taxon>
        <taxon>Methylobacteriaceae</taxon>
        <taxon>Methylobacterium</taxon>
    </lineage>
</organism>
<dbReference type="OrthoDB" id="9803968at2"/>
<feature type="non-terminal residue" evidence="2">
    <location>
        <position position="1"/>
    </location>
</feature>
<dbReference type="InterPro" id="IPR042099">
    <property type="entry name" value="ANL_N_sf"/>
</dbReference>
<dbReference type="GO" id="GO:0009239">
    <property type="term" value="P:enterobactin biosynthetic process"/>
    <property type="evidence" value="ECO:0007669"/>
    <property type="project" value="TreeGrafter"/>
</dbReference>
<dbReference type="SUPFAM" id="SSF56801">
    <property type="entry name" value="Acetyl-CoA synthetase-like"/>
    <property type="match status" value="1"/>
</dbReference>
<protein>
    <recommendedName>
        <fullName evidence="1">AMP-dependent synthetase/ligase domain-containing protein</fullName>
    </recommendedName>
</protein>
<dbReference type="InterPro" id="IPR000873">
    <property type="entry name" value="AMP-dep_synth/lig_dom"/>
</dbReference>
<dbReference type="PANTHER" id="PTHR45527:SF1">
    <property type="entry name" value="FATTY ACID SYNTHASE"/>
    <property type="match status" value="1"/>
</dbReference>
<dbReference type="GO" id="GO:0031177">
    <property type="term" value="F:phosphopantetheine binding"/>
    <property type="evidence" value="ECO:0007669"/>
    <property type="project" value="TreeGrafter"/>
</dbReference>
<dbReference type="Pfam" id="PF00501">
    <property type="entry name" value="AMP-binding"/>
    <property type="match status" value="1"/>
</dbReference>
<evidence type="ECO:0000313" key="2">
    <source>
        <dbReference type="EMBL" id="KMO24923.1"/>
    </source>
</evidence>
<dbReference type="EMBL" id="LABX01000405">
    <property type="protein sequence ID" value="KMO24923.1"/>
    <property type="molecule type" value="Genomic_DNA"/>
</dbReference>
<dbReference type="PANTHER" id="PTHR45527">
    <property type="entry name" value="NONRIBOSOMAL PEPTIDE SYNTHETASE"/>
    <property type="match status" value="1"/>
</dbReference>
<dbReference type="Proteomes" id="UP000035929">
    <property type="component" value="Unassembled WGS sequence"/>
</dbReference>